<comment type="caution">
    <text evidence="1">The sequence shown here is derived from an EMBL/GenBank/DDBJ whole genome shotgun (WGS) entry which is preliminary data.</text>
</comment>
<evidence type="ECO:0000313" key="1">
    <source>
        <dbReference type="EMBL" id="KAK2878348.1"/>
    </source>
</evidence>
<name>A0AA88PA64_9TELE</name>
<protein>
    <submittedName>
        <fullName evidence="1">Uncharacterized protein</fullName>
    </submittedName>
</protein>
<proteinExistence type="predicted"/>
<evidence type="ECO:0000313" key="2">
    <source>
        <dbReference type="Proteomes" id="UP001187343"/>
    </source>
</evidence>
<dbReference type="EMBL" id="JAUYZG010000019">
    <property type="protein sequence ID" value="KAK2878348.1"/>
    <property type="molecule type" value="Genomic_DNA"/>
</dbReference>
<dbReference type="AlphaFoldDB" id="A0AA88PA64"/>
<accession>A0AA88PA64</accession>
<dbReference type="Proteomes" id="UP001187343">
    <property type="component" value="Unassembled WGS sequence"/>
</dbReference>
<sequence>MVVVLLGGTCDWERSETITARHREDESPPRFPTFFLLSSSFLGEGSWTITPLISTCDSSAALPRRVACDPGEQWNGLGVRRERGSPPSLCEVSVTLSVSSVSTSGSESLAIPLETMRSLCSVVTAALRRGAMEKFPHSEIIKQSFRPPAHSTSHCPFASTCAQETH</sequence>
<keyword evidence="2" id="KW-1185">Reference proteome</keyword>
<organism evidence="1 2">
    <name type="scientific">Cirrhinus molitorella</name>
    <name type="common">mud carp</name>
    <dbReference type="NCBI Taxonomy" id="172907"/>
    <lineage>
        <taxon>Eukaryota</taxon>
        <taxon>Metazoa</taxon>
        <taxon>Chordata</taxon>
        <taxon>Craniata</taxon>
        <taxon>Vertebrata</taxon>
        <taxon>Euteleostomi</taxon>
        <taxon>Actinopterygii</taxon>
        <taxon>Neopterygii</taxon>
        <taxon>Teleostei</taxon>
        <taxon>Ostariophysi</taxon>
        <taxon>Cypriniformes</taxon>
        <taxon>Cyprinidae</taxon>
        <taxon>Labeoninae</taxon>
        <taxon>Labeonini</taxon>
        <taxon>Cirrhinus</taxon>
    </lineage>
</organism>
<reference evidence="1" key="1">
    <citation type="submission" date="2023-08" db="EMBL/GenBank/DDBJ databases">
        <title>Chromosome-level Genome Assembly of mud carp (Cirrhinus molitorella).</title>
        <authorList>
            <person name="Liu H."/>
        </authorList>
    </citation>
    <scope>NUCLEOTIDE SEQUENCE</scope>
    <source>
        <strain evidence="1">Prfri</strain>
        <tissue evidence="1">Muscle</tissue>
    </source>
</reference>
<gene>
    <name evidence="1" type="ORF">Q8A67_019139</name>
</gene>